<sequence>MQDWEKEFLALFGEHERAREYAQNVRNAKKAQAQRNARKKVLKKPLIKRVELG</sequence>
<organism evidence="1 2">
    <name type="scientific">Helicobacter mastomyrinus</name>
    <dbReference type="NCBI Taxonomy" id="287948"/>
    <lineage>
        <taxon>Bacteria</taxon>
        <taxon>Pseudomonadati</taxon>
        <taxon>Campylobacterota</taxon>
        <taxon>Epsilonproteobacteria</taxon>
        <taxon>Campylobacterales</taxon>
        <taxon>Helicobacteraceae</taxon>
        <taxon>Helicobacter</taxon>
    </lineage>
</organism>
<protein>
    <submittedName>
        <fullName evidence="1">Uncharacterized protein</fullName>
    </submittedName>
</protein>
<dbReference type="RefSeq" id="WP_300447597.1">
    <property type="nucleotide sequence ID" value="NZ_CP145316.1"/>
</dbReference>
<dbReference type="EMBL" id="CP145316">
    <property type="protein sequence ID" value="XAM18182.1"/>
    <property type="molecule type" value="Genomic_DNA"/>
</dbReference>
<evidence type="ECO:0000313" key="2">
    <source>
        <dbReference type="Proteomes" id="UP001434737"/>
    </source>
</evidence>
<evidence type="ECO:0000313" key="1">
    <source>
        <dbReference type="EMBL" id="XAM18182.1"/>
    </source>
</evidence>
<name>A0ABZ3F7T1_9HELI</name>
<gene>
    <name evidence="1" type="ORF">V3I05_00360</name>
</gene>
<reference evidence="1 2" key="1">
    <citation type="submission" date="2024-02" db="EMBL/GenBank/DDBJ databases">
        <title>Genome and pathogenicity analysis of Helicobacter mastomyrinus isolated from mice.</title>
        <authorList>
            <person name="Zhu L."/>
        </authorList>
    </citation>
    <scope>NUCLEOTIDE SEQUENCE [LARGE SCALE GENOMIC DNA]</scope>
    <source>
        <strain evidence="1 2">Hm-17</strain>
    </source>
</reference>
<dbReference type="Proteomes" id="UP001434737">
    <property type="component" value="Chromosome"/>
</dbReference>
<proteinExistence type="predicted"/>
<accession>A0ABZ3F7T1</accession>
<keyword evidence="2" id="KW-1185">Reference proteome</keyword>